<evidence type="ECO:0000313" key="2">
    <source>
        <dbReference type="Proteomes" id="UP000197666"/>
    </source>
</evidence>
<organism evidence="1 2">
    <name type="scientific">Aspergillus niger</name>
    <dbReference type="NCBI Taxonomy" id="5061"/>
    <lineage>
        <taxon>Eukaryota</taxon>
        <taxon>Fungi</taxon>
        <taxon>Dikarya</taxon>
        <taxon>Ascomycota</taxon>
        <taxon>Pezizomycotina</taxon>
        <taxon>Eurotiomycetes</taxon>
        <taxon>Eurotiomycetidae</taxon>
        <taxon>Eurotiales</taxon>
        <taxon>Aspergillaceae</taxon>
        <taxon>Aspergillus</taxon>
        <taxon>Aspergillus subgen. Circumdati</taxon>
    </lineage>
</organism>
<dbReference type="EMBL" id="NKJJ02000004">
    <property type="protein sequence ID" value="TPR10975.1"/>
    <property type="molecule type" value="Genomic_DNA"/>
</dbReference>
<gene>
    <name evidence="1" type="ORF">CAN33_0046400</name>
</gene>
<dbReference type="VEuPathDB" id="FungiDB:ASPNIDRAFT2_35424"/>
<proteinExistence type="predicted"/>
<dbReference type="Proteomes" id="UP000197666">
    <property type="component" value="Unassembled WGS sequence"/>
</dbReference>
<comment type="caution">
    <text evidence="1">The sequence shown here is derived from an EMBL/GenBank/DDBJ whole genome shotgun (WGS) entry which is preliminary data.</text>
</comment>
<protein>
    <submittedName>
        <fullName evidence="1">CybS family protein</fullName>
    </submittedName>
</protein>
<sequence length="51" mass="5366">MADWQPLDTTTTPPGAANHRNEILQIGISSGALVGCHGQIQSPADDVLIVR</sequence>
<dbReference type="AlphaFoldDB" id="A0A505IR58"/>
<evidence type="ECO:0000313" key="1">
    <source>
        <dbReference type="EMBL" id="TPR10975.1"/>
    </source>
</evidence>
<reference evidence="2" key="1">
    <citation type="submission" date="2018-10" db="EMBL/GenBank/DDBJ databases">
        <title>FDA dAtabase for Regulatory Grade micrObial Sequences (FDA-ARGOS): Supporting development and validation of Infectious Disease Dx tests.</title>
        <authorList>
            <person name="Kerrigan L."/>
            <person name="Tallon L."/>
            <person name="Sadzewicz L."/>
            <person name="Sengamalay N."/>
            <person name="Ott S."/>
            <person name="Godinez A."/>
            <person name="Nagaraj S."/>
            <person name="Vavikolanu K."/>
            <person name="Nadendla S."/>
            <person name="George J."/>
            <person name="Sichtig H."/>
        </authorList>
    </citation>
    <scope>NUCLEOTIDE SEQUENCE [LARGE SCALE GENOMIC DNA]</scope>
    <source>
        <strain evidence="2">FDAARGOS_311</strain>
    </source>
</reference>
<accession>A0A505IR58</accession>
<name>A0A505IR58_ASPNG</name>